<evidence type="ECO:0000313" key="2">
    <source>
        <dbReference type="Proteomes" id="UP000046395"/>
    </source>
</evidence>
<keyword evidence="1" id="KW-0732">Signal</keyword>
<evidence type="ECO:0000313" key="3">
    <source>
        <dbReference type="WBParaSite" id="TMUE_2000007647.1"/>
    </source>
</evidence>
<organism evidence="2 3">
    <name type="scientific">Trichuris muris</name>
    <name type="common">Mouse whipworm</name>
    <dbReference type="NCBI Taxonomy" id="70415"/>
    <lineage>
        <taxon>Eukaryota</taxon>
        <taxon>Metazoa</taxon>
        <taxon>Ecdysozoa</taxon>
        <taxon>Nematoda</taxon>
        <taxon>Enoplea</taxon>
        <taxon>Dorylaimia</taxon>
        <taxon>Trichinellida</taxon>
        <taxon>Trichuridae</taxon>
        <taxon>Trichuris</taxon>
    </lineage>
</organism>
<accession>A0A5S6QLA5</accession>
<dbReference type="AlphaFoldDB" id="A0A5S6QLA5"/>
<dbReference type="WBParaSite" id="TMUE_2000007647.1">
    <property type="protein sequence ID" value="TMUE_2000007647.1"/>
    <property type="gene ID" value="WBGene00286927"/>
</dbReference>
<reference evidence="3" key="1">
    <citation type="submission" date="2019-12" db="UniProtKB">
        <authorList>
            <consortium name="WormBaseParasite"/>
        </authorList>
    </citation>
    <scope>IDENTIFICATION</scope>
</reference>
<dbReference type="Proteomes" id="UP000046395">
    <property type="component" value="Unassembled WGS sequence"/>
</dbReference>
<feature type="chain" id="PRO_5024350597" evidence="1">
    <location>
        <begin position="21"/>
        <end position="102"/>
    </location>
</feature>
<proteinExistence type="predicted"/>
<protein>
    <submittedName>
        <fullName evidence="3">Uncharacterized protein</fullName>
    </submittedName>
</protein>
<evidence type="ECO:0000256" key="1">
    <source>
        <dbReference type="SAM" id="SignalP"/>
    </source>
</evidence>
<name>A0A5S6QLA5_TRIMR</name>
<sequence length="102" mass="11314">MSAAWIVTASFLLLLWFAHSEDKSKVAPVNCVDVWPRSLCNATLKQYGKSICTKNNFFGRYECCITCAQALHIAVTDGKFEDGTALFISKSEALLLAVSYDR</sequence>
<feature type="signal peptide" evidence="1">
    <location>
        <begin position="1"/>
        <end position="20"/>
    </location>
</feature>
<keyword evidence="2" id="KW-1185">Reference proteome</keyword>